<dbReference type="EMBL" id="CP003155">
    <property type="protein sequence ID" value="AEV28177.1"/>
    <property type="molecule type" value="Genomic_DNA"/>
</dbReference>
<name>G8QV01_SPHPG</name>
<protein>
    <submittedName>
        <fullName evidence="4">Glycosidase</fullName>
    </submittedName>
</protein>
<dbReference type="GO" id="GO:0016798">
    <property type="term" value="F:hydrolase activity, acting on glycosyl bonds"/>
    <property type="evidence" value="ECO:0007669"/>
    <property type="project" value="UniProtKB-KW"/>
</dbReference>
<evidence type="ECO:0000313" key="5">
    <source>
        <dbReference type="Proteomes" id="UP000005632"/>
    </source>
</evidence>
<dbReference type="PANTHER" id="PTHR10357">
    <property type="entry name" value="ALPHA-AMYLASE FAMILY MEMBER"/>
    <property type="match status" value="1"/>
</dbReference>
<accession>G8QV01</accession>
<sequence length="614" mass="70089">MEHWMTKIDSMVSKTYVHPLYPKKGQNVTLSILILEPTVQLAVSLVAFAKGGMYTIACTRDDRNYYHAEIEMPEKEDLFWYFSLVSPIKAYYYSKLGLQGSIPSFHDCFRLIADLQMASWVSGSTCYQIFPDRFQKGDASCGAKPGQYSFDGGSVTVHSFDEKPLDFEQGRCLDFFNGDLKGIENAIPYFKAIGVNTLYLNPIGVSKTTHRYDCCDFFHIDEKLGGDEAFANLCRKLHENHMKIIVDISINHTGTAHPWLQKAITDKNCLEASYYYIQKDGSVACWQDVPTLPQLNYNSQDLRDLMYRKADSVMRKFLAEPFAQDGWRLDVANEVGRRGKDQLCQEIWKEVHAAVKTDNPKAYLVGENWSDASFYLQGDQWDATMNYLGCSRPLRSWMGETDRFMCSGWGHNPSPTVPYTGFELAQALESQLASLPPQMWYLQMNLLDSHDTPRLHNNKDIFDWDIYSGCVMLMFLLPGMPSIYYGDEVGLEGPYGSVESSRYPMQWDRKKWDTRFSSLYADLGVMRKRYAKLLAFGSWKIAYIDNETICFARYDEEQALLAILNRAENAKTITISNGILRIKQVGKGQTVKVNDDALTIDLQAKQNCILKCSC</sequence>
<dbReference type="CDD" id="cd11338">
    <property type="entry name" value="AmyAc_CMD"/>
    <property type="match status" value="1"/>
</dbReference>
<dbReference type="Proteomes" id="UP000005632">
    <property type="component" value="Chromosome"/>
</dbReference>
<dbReference type="PANTHER" id="PTHR10357:SF210">
    <property type="entry name" value="MALTODEXTRIN GLUCOSIDASE"/>
    <property type="match status" value="1"/>
</dbReference>
<feature type="domain" description="Glycosyl hydrolase family 13 catalytic" evidence="3">
    <location>
        <begin position="128"/>
        <end position="527"/>
    </location>
</feature>
<reference evidence="4 5" key="1">
    <citation type="submission" date="2011-11" db="EMBL/GenBank/DDBJ databases">
        <title>Complete sequence of Spirochaeta sp. grapes.</title>
        <authorList>
            <consortium name="US DOE Joint Genome Institute"/>
            <person name="Lucas S."/>
            <person name="Han J."/>
            <person name="Lapidus A."/>
            <person name="Cheng J.-F."/>
            <person name="Goodwin L."/>
            <person name="Pitluck S."/>
            <person name="Peters L."/>
            <person name="Ovchinnikova G."/>
            <person name="Munk A.C."/>
            <person name="Detter J.C."/>
            <person name="Han C."/>
            <person name="Tapia R."/>
            <person name="Land M."/>
            <person name="Hauser L."/>
            <person name="Kyrpides N."/>
            <person name="Ivanova N."/>
            <person name="Pagani I."/>
            <person name="Ritalahtilisa K."/>
            <person name="Loeffler F."/>
            <person name="Woyke T."/>
        </authorList>
    </citation>
    <scope>NUCLEOTIDE SEQUENCE [LARGE SCALE GENOMIC DNA]</scope>
    <source>
        <strain evidence="5">ATCC BAA-1885 / DSM 22778 / Grapes</strain>
    </source>
</reference>
<evidence type="ECO:0000313" key="4">
    <source>
        <dbReference type="EMBL" id="AEV28177.1"/>
    </source>
</evidence>
<dbReference type="Gene3D" id="2.60.40.1180">
    <property type="entry name" value="Golgi alpha-mannosidase II"/>
    <property type="match status" value="1"/>
</dbReference>
<dbReference type="GO" id="GO:0005975">
    <property type="term" value="P:carbohydrate metabolic process"/>
    <property type="evidence" value="ECO:0007669"/>
    <property type="project" value="InterPro"/>
</dbReference>
<dbReference type="SMART" id="SM00642">
    <property type="entry name" value="Aamy"/>
    <property type="match status" value="1"/>
</dbReference>
<dbReference type="AlphaFoldDB" id="G8QV01"/>
<dbReference type="Gene3D" id="3.20.20.80">
    <property type="entry name" value="Glycosidases"/>
    <property type="match status" value="1"/>
</dbReference>
<evidence type="ECO:0000259" key="3">
    <source>
        <dbReference type="SMART" id="SM00642"/>
    </source>
</evidence>
<organism evidence="4 5">
    <name type="scientific">Sphaerochaeta pleomorpha (strain ATCC BAA-1885 / DSM 22778 / Grapes)</name>
    <dbReference type="NCBI Taxonomy" id="158190"/>
    <lineage>
        <taxon>Bacteria</taxon>
        <taxon>Pseudomonadati</taxon>
        <taxon>Spirochaetota</taxon>
        <taxon>Spirochaetia</taxon>
        <taxon>Spirochaetales</taxon>
        <taxon>Sphaerochaetaceae</taxon>
        <taxon>Sphaerochaeta</taxon>
    </lineage>
</organism>
<evidence type="ECO:0000256" key="1">
    <source>
        <dbReference type="ARBA" id="ARBA00022801"/>
    </source>
</evidence>
<keyword evidence="1" id="KW-0378">Hydrolase</keyword>
<dbReference type="eggNOG" id="COG0366">
    <property type="taxonomic scope" value="Bacteria"/>
</dbReference>
<keyword evidence="5" id="KW-1185">Reference proteome</keyword>
<dbReference type="HOGENOM" id="CLU_006462_6_4_12"/>
<evidence type="ECO:0000256" key="2">
    <source>
        <dbReference type="ARBA" id="ARBA00023295"/>
    </source>
</evidence>
<gene>
    <name evidence="4" type="ordered locus">SpiGrapes_0318</name>
</gene>
<dbReference type="InterPro" id="IPR006047">
    <property type="entry name" value="GH13_cat_dom"/>
</dbReference>
<dbReference type="InterPro" id="IPR017853">
    <property type="entry name" value="GH"/>
</dbReference>
<dbReference type="InterPro" id="IPR013780">
    <property type="entry name" value="Glyco_hydro_b"/>
</dbReference>
<dbReference type="STRING" id="158190.SpiGrapes_0318"/>
<dbReference type="SUPFAM" id="SSF51011">
    <property type="entry name" value="Glycosyl hydrolase domain"/>
    <property type="match status" value="1"/>
</dbReference>
<dbReference type="KEGG" id="sgp:SpiGrapes_0318"/>
<dbReference type="SUPFAM" id="SSF51445">
    <property type="entry name" value="(Trans)glycosidases"/>
    <property type="match status" value="1"/>
</dbReference>
<keyword evidence="2 4" id="KW-0326">Glycosidase</keyword>
<dbReference type="Pfam" id="PF00128">
    <property type="entry name" value="Alpha-amylase"/>
    <property type="match status" value="1"/>
</dbReference>
<dbReference type="RefSeq" id="WP_014269026.1">
    <property type="nucleotide sequence ID" value="NC_016633.1"/>
</dbReference>
<proteinExistence type="predicted"/>
<dbReference type="OrthoDB" id="9805159at2"/>